<evidence type="ECO:0000259" key="1">
    <source>
        <dbReference type="SMART" id="SM00867"/>
    </source>
</evidence>
<accession>A0A1J5RWP7</accession>
<dbReference type="SMART" id="SM00867">
    <property type="entry name" value="YceI"/>
    <property type="match status" value="1"/>
</dbReference>
<dbReference type="InterPro" id="IPR036761">
    <property type="entry name" value="TTHA0802/YceI-like_sf"/>
</dbReference>
<dbReference type="AlphaFoldDB" id="A0A1J5RWP7"/>
<organism evidence="2">
    <name type="scientific">mine drainage metagenome</name>
    <dbReference type="NCBI Taxonomy" id="410659"/>
    <lineage>
        <taxon>unclassified sequences</taxon>
        <taxon>metagenomes</taxon>
        <taxon>ecological metagenomes</taxon>
    </lineage>
</organism>
<feature type="domain" description="Lipid/polyisoprenoid-binding YceI-like" evidence="1">
    <location>
        <begin position="33"/>
        <end position="195"/>
    </location>
</feature>
<evidence type="ECO:0000313" key="2">
    <source>
        <dbReference type="EMBL" id="OIQ93899.1"/>
    </source>
</evidence>
<dbReference type="Gene3D" id="2.40.128.110">
    <property type="entry name" value="Lipid/polyisoprenoid-binding, YceI-like"/>
    <property type="match status" value="1"/>
</dbReference>
<protein>
    <submittedName>
        <fullName evidence="2">Protein YceI</fullName>
    </submittedName>
</protein>
<dbReference type="PANTHER" id="PTHR34406:SF1">
    <property type="entry name" value="PROTEIN YCEI"/>
    <property type="match status" value="1"/>
</dbReference>
<name>A0A1J5RWP7_9ZZZZ</name>
<comment type="caution">
    <text evidence="2">The sequence shown here is derived from an EMBL/GenBank/DDBJ whole genome shotgun (WGS) entry which is preliminary data.</text>
</comment>
<proteinExistence type="predicted"/>
<dbReference type="PANTHER" id="PTHR34406">
    <property type="entry name" value="PROTEIN YCEI"/>
    <property type="match status" value="1"/>
</dbReference>
<reference evidence="2" key="1">
    <citation type="submission" date="2016-10" db="EMBL/GenBank/DDBJ databases">
        <title>Sequence of Gallionella enrichment culture.</title>
        <authorList>
            <person name="Poehlein A."/>
            <person name="Muehling M."/>
            <person name="Daniel R."/>
        </authorList>
    </citation>
    <scope>NUCLEOTIDE SEQUENCE</scope>
</reference>
<sequence length="198" mass="20526">MRSKKFSGPLTLSALVLAVTTVTAGMVQASAIRYALEPQQSNVGFQASFGGGGLTGAMPVKSANVTLDFASLANCTINVVLDVTNATANFPFATMVMKSSDVLDAARYQTISFTSTAVRSSGDGAEVDGMITLHGVTRPITLSAQLYRQTAVKPGDLSKIEVLLTGTVKRSQFGADGWGMLVGDAVHLHILAALSKAG</sequence>
<dbReference type="EMBL" id="MLJW01000198">
    <property type="protein sequence ID" value="OIQ93899.1"/>
    <property type="molecule type" value="Genomic_DNA"/>
</dbReference>
<dbReference type="Pfam" id="PF04264">
    <property type="entry name" value="YceI"/>
    <property type="match status" value="1"/>
</dbReference>
<dbReference type="InterPro" id="IPR007372">
    <property type="entry name" value="Lipid/polyisoprenoid-bd_YceI"/>
</dbReference>
<dbReference type="SUPFAM" id="SSF101874">
    <property type="entry name" value="YceI-like"/>
    <property type="match status" value="1"/>
</dbReference>
<gene>
    <name evidence="2" type="primary">yceI_21</name>
    <name evidence="2" type="ORF">GALL_241870</name>
</gene>